<dbReference type="AlphaFoldDB" id="A0AAV0ABL9"/>
<feature type="transmembrane region" description="Helical" evidence="8">
    <location>
        <begin position="206"/>
        <end position="224"/>
    </location>
</feature>
<sequence>MASKYPRFLRYCLPMCAFMVQVAFIVFCFFISYDTSQMQQKFMVIYQVIQDLTLMAALGFGFLSSSFRRHSWSSVTFNLFMLALGVQGSILLYCFLRQTFFAQHVPINLLSIQKGTLSTVPVLISAVAVLGKANLVQLAVMALMETVAFGVTRLVSQENFYVKDHIITMYGYVFGAYFGLLVAWCLSRSLPGELGEKAQTEKVQMATSSSLFAMLGTLFLWIFWPSFNSALVEGSNDKKAVLNTYYALAVSAVTATSASALSHPQGKINMVHLHNAVLAGGVAVGAPCVLITSPWVAMVLGLTAGLISIGGAKCLPVCLNRMLQIQNPNGIHYTFGLPGLLGAVTYCLMSVQSNYRIFKWVVTSQLINDFGALSFVLAMGMASGLLTGWLLTFKVWRAPHTTKYFDDQAFWEFPHLAVGF</sequence>
<evidence type="ECO:0000256" key="4">
    <source>
        <dbReference type="ARBA" id="ARBA00022989"/>
    </source>
</evidence>
<dbReference type="PRINTS" id="PR00342">
    <property type="entry name" value="RHESUSRHD"/>
</dbReference>
<evidence type="ECO:0000313" key="10">
    <source>
        <dbReference type="EMBL" id="CAH7437456.1"/>
    </source>
</evidence>
<feature type="transmembrane region" description="Helical" evidence="8">
    <location>
        <begin position="331"/>
        <end position="351"/>
    </location>
</feature>
<dbReference type="SUPFAM" id="SSF111352">
    <property type="entry name" value="Ammonium transporter"/>
    <property type="match status" value="1"/>
</dbReference>
<comment type="subcellular location">
    <subcellularLocation>
        <location evidence="1">Membrane</location>
        <topology evidence="1">Multi-pass membrane protein</topology>
    </subcellularLocation>
</comment>
<reference evidence="10" key="1">
    <citation type="submission" date="2022-06" db="EMBL/GenBank/DDBJ databases">
        <authorList>
            <person name="Andreotti S."/>
            <person name="Wyler E."/>
        </authorList>
    </citation>
    <scope>NUCLEOTIDE SEQUENCE</scope>
</reference>
<keyword evidence="5 8" id="KW-0472">Membrane</keyword>
<evidence type="ECO:0000256" key="3">
    <source>
        <dbReference type="ARBA" id="ARBA00022692"/>
    </source>
</evidence>
<feature type="transmembrane region" description="Helical" evidence="8">
    <location>
        <begin position="371"/>
        <end position="393"/>
    </location>
</feature>
<evidence type="ECO:0000256" key="2">
    <source>
        <dbReference type="ARBA" id="ARBA00011036"/>
    </source>
</evidence>
<dbReference type="EMBL" id="CALSGD010001629">
    <property type="protein sequence ID" value="CAH7437456.1"/>
    <property type="molecule type" value="Genomic_DNA"/>
</dbReference>
<evidence type="ECO:0000256" key="7">
    <source>
        <dbReference type="ARBA" id="ARBA00082260"/>
    </source>
</evidence>
<dbReference type="GO" id="GO:0097272">
    <property type="term" value="P:ammonium homeostasis"/>
    <property type="evidence" value="ECO:0007669"/>
    <property type="project" value="TreeGrafter"/>
</dbReference>
<evidence type="ECO:0000259" key="9">
    <source>
        <dbReference type="Pfam" id="PF00909"/>
    </source>
</evidence>
<comment type="caution">
    <text evidence="10">The sequence shown here is derived from an EMBL/GenBank/DDBJ whole genome shotgun (WGS) entry which is preliminary data.</text>
</comment>
<evidence type="ECO:0000256" key="5">
    <source>
        <dbReference type="ARBA" id="ARBA00023136"/>
    </source>
</evidence>
<dbReference type="InterPro" id="IPR029020">
    <property type="entry name" value="Ammonium/urea_transptr"/>
</dbReference>
<keyword evidence="3 8" id="KW-0812">Transmembrane</keyword>
<dbReference type="Proteomes" id="UP001152836">
    <property type="component" value="Unassembled WGS sequence"/>
</dbReference>
<dbReference type="InterPro" id="IPR024041">
    <property type="entry name" value="NH4_transpt_AmtB-like_dom"/>
</dbReference>
<feature type="transmembrane region" description="Helical" evidence="8">
    <location>
        <begin position="12"/>
        <end position="32"/>
    </location>
</feature>
<dbReference type="PANTHER" id="PTHR11730:SF43">
    <property type="entry name" value="BLOOD GROUP RH(CE) POLYPEPTIDE-RELATED"/>
    <property type="match status" value="1"/>
</dbReference>
<feature type="transmembrane region" description="Helical" evidence="8">
    <location>
        <begin position="138"/>
        <end position="155"/>
    </location>
</feature>
<protein>
    <recommendedName>
        <fullName evidence="6">Blood group Rh(D) polypeptide</fullName>
    </recommendedName>
    <alternativeName>
        <fullName evidence="7">Erythrocyte membrane glycoprotein Rh30</fullName>
    </alternativeName>
</protein>
<dbReference type="GO" id="GO:0005886">
    <property type="term" value="C:plasma membrane"/>
    <property type="evidence" value="ECO:0007669"/>
    <property type="project" value="InterPro"/>
</dbReference>
<feature type="domain" description="Ammonium transporter AmtB-like" evidence="9">
    <location>
        <begin position="17"/>
        <end position="395"/>
    </location>
</feature>
<dbReference type="GO" id="GO:0008519">
    <property type="term" value="F:ammonium channel activity"/>
    <property type="evidence" value="ECO:0007669"/>
    <property type="project" value="InterPro"/>
</dbReference>
<feature type="transmembrane region" description="Helical" evidence="8">
    <location>
        <begin position="112"/>
        <end position="131"/>
    </location>
</feature>
<keyword evidence="11" id="KW-1185">Reference proteome</keyword>
<keyword evidence="4 8" id="KW-1133">Transmembrane helix</keyword>
<gene>
    <name evidence="10" type="primary">Rhd</name>
    <name evidence="10" type="ORF">PHOROB_LOCUS17078</name>
</gene>
<evidence type="ECO:0000256" key="1">
    <source>
        <dbReference type="ARBA" id="ARBA00004141"/>
    </source>
</evidence>
<feature type="transmembrane region" description="Helical" evidence="8">
    <location>
        <begin position="75"/>
        <end position="100"/>
    </location>
</feature>
<dbReference type="PANTHER" id="PTHR11730">
    <property type="entry name" value="AMMONIUM TRANSPORTER"/>
    <property type="match status" value="1"/>
</dbReference>
<feature type="transmembrane region" description="Helical" evidence="8">
    <location>
        <begin position="244"/>
        <end position="261"/>
    </location>
</feature>
<comment type="similarity">
    <text evidence="2">Belongs to the ammonium transporter (TC 2.A.49) family. Rh subfamily.</text>
</comment>
<dbReference type="InterPro" id="IPR002229">
    <property type="entry name" value="RhesusRHD"/>
</dbReference>
<dbReference type="Pfam" id="PF00909">
    <property type="entry name" value="Ammonium_transp"/>
    <property type="match status" value="1"/>
</dbReference>
<dbReference type="Gene3D" id="1.10.3430.10">
    <property type="entry name" value="Ammonium transporter AmtB like domains"/>
    <property type="match status" value="1"/>
</dbReference>
<organism evidence="10 11">
    <name type="scientific">Phodopus roborovskii</name>
    <name type="common">Roborovski's desert hamster</name>
    <name type="synonym">Cricetulus roborovskii</name>
    <dbReference type="NCBI Taxonomy" id="109678"/>
    <lineage>
        <taxon>Eukaryota</taxon>
        <taxon>Metazoa</taxon>
        <taxon>Chordata</taxon>
        <taxon>Craniata</taxon>
        <taxon>Vertebrata</taxon>
        <taxon>Euteleostomi</taxon>
        <taxon>Mammalia</taxon>
        <taxon>Eutheria</taxon>
        <taxon>Euarchontoglires</taxon>
        <taxon>Glires</taxon>
        <taxon>Rodentia</taxon>
        <taxon>Myomorpha</taxon>
        <taxon>Muroidea</taxon>
        <taxon>Cricetidae</taxon>
        <taxon>Cricetinae</taxon>
        <taxon>Phodopus</taxon>
    </lineage>
</organism>
<feature type="transmembrane region" description="Helical" evidence="8">
    <location>
        <begin position="44"/>
        <end position="63"/>
    </location>
</feature>
<evidence type="ECO:0000256" key="6">
    <source>
        <dbReference type="ARBA" id="ARBA00070904"/>
    </source>
</evidence>
<feature type="transmembrane region" description="Helical" evidence="8">
    <location>
        <begin position="298"/>
        <end position="319"/>
    </location>
</feature>
<name>A0AAV0ABL9_PHORO</name>
<evidence type="ECO:0000256" key="8">
    <source>
        <dbReference type="SAM" id="Phobius"/>
    </source>
</evidence>
<feature type="transmembrane region" description="Helical" evidence="8">
    <location>
        <begin position="273"/>
        <end position="292"/>
    </location>
</feature>
<dbReference type="FunFam" id="1.10.3430.10:FF:000009">
    <property type="entry name" value="Blood group Rh(D) polypeptide"/>
    <property type="match status" value="1"/>
</dbReference>
<accession>A0AAV0ABL9</accession>
<feature type="transmembrane region" description="Helical" evidence="8">
    <location>
        <begin position="167"/>
        <end position="186"/>
    </location>
</feature>
<proteinExistence type="inferred from homology"/>
<evidence type="ECO:0000313" key="11">
    <source>
        <dbReference type="Proteomes" id="UP001152836"/>
    </source>
</evidence>